<dbReference type="EMBL" id="MU006742">
    <property type="protein sequence ID" value="KAF2622690.1"/>
    <property type="molecule type" value="Genomic_DNA"/>
</dbReference>
<dbReference type="Proteomes" id="UP000799754">
    <property type="component" value="Unassembled WGS sequence"/>
</dbReference>
<keyword evidence="2" id="KW-1185">Reference proteome</keyword>
<protein>
    <submittedName>
        <fullName evidence="1">Uncharacterized protein</fullName>
    </submittedName>
</protein>
<evidence type="ECO:0000313" key="2">
    <source>
        <dbReference type="Proteomes" id="UP000799754"/>
    </source>
</evidence>
<evidence type="ECO:0000313" key="1">
    <source>
        <dbReference type="EMBL" id="KAF2622690.1"/>
    </source>
</evidence>
<sequence length="293" mass="32612">MGDTHETPTERRPGIAIVRPKLHEDTQANRDLFKRWTKLHMRDTLSLPKDKDLGGASRVSRYTRVSADGGEDYFYTIVLDDVRLPRTKTFQEIPQRLDLENTRVLGEGEEAVLLPGDPRIGTEPMVFSIVAPVVGIFEAVVDTDTIQAVHKSHQDLPAEVASETNAPNYTLVTLTISHTTPYPTPFQHVQRLRSSLANLLGIVTNQLVYATVYRHAADAEPEVFSKIAQGQDGNGDWVVCVLVGGDADRQLVDAGYEGVEGQIEEWRKRLEIEGSLQNLDIKIGVWKGDVLMC</sequence>
<organism evidence="1 2">
    <name type="scientific">Macroventuria anomochaeta</name>
    <dbReference type="NCBI Taxonomy" id="301207"/>
    <lineage>
        <taxon>Eukaryota</taxon>
        <taxon>Fungi</taxon>
        <taxon>Dikarya</taxon>
        <taxon>Ascomycota</taxon>
        <taxon>Pezizomycotina</taxon>
        <taxon>Dothideomycetes</taxon>
        <taxon>Pleosporomycetidae</taxon>
        <taxon>Pleosporales</taxon>
        <taxon>Pleosporineae</taxon>
        <taxon>Didymellaceae</taxon>
        <taxon>Macroventuria</taxon>
    </lineage>
</organism>
<proteinExistence type="predicted"/>
<name>A0ACB6RMR2_9PLEO</name>
<reference evidence="1" key="1">
    <citation type="journal article" date="2020" name="Stud. Mycol.">
        <title>101 Dothideomycetes genomes: a test case for predicting lifestyles and emergence of pathogens.</title>
        <authorList>
            <person name="Haridas S."/>
            <person name="Albert R."/>
            <person name="Binder M."/>
            <person name="Bloem J."/>
            <person name="Labutti K."/>
            <person name="Salamov A."/>
            <person name="Andreopoulos B."/>
            <person name="Baker S."/>
            <person name="Barry K."/>
            <person name="Bills G."/>
            <person name="Bluhm B."/>
            <person name="Cannon C."/>
            <person name="Castanera R."/>
            <person name="Culley D."/>
            <person name="Daum C."/>
            <person name="Ezra D."/>
            <person name="Gonzalez J."/>
            <person name="Henrissat B."/>
            <person name="Kuo A."/>
            <person name="Liang C."/>
            <person name="Lipzen A."/>
            <person name="Lutzoni F."/>
            <person name="Magnuson J."/>
            <person name="Mondo S."/>
            <person name="Nolan M."/>
            <person name="Ohm R."/>
            <person name="Pangilinan J."/>
            <person name="Park H.-J."/>
            <person name="Ramirez L."/>
            <person name="Alfaro M."/>
            <person name="Sun H."/>
            <person name="Tritt A."/>
            <person name="Yoshinaga Y."/>
            <person name="Zwiers L.-H."/>
            <person name="Turgeon B."/>
            <person name="Goodwin S."/>
            <person name="Spatafora J."/>
            <person name="Crous P."/>
            <person name="Grigoriev I."/>
        </authorList>
    </citation>
    <scope>NUCLEOTIDE SEQUENCE</scope>
    <source>
        <strain evidence="1">CBS 525.71</strain>
    </source>
</reference>
<accession>A0ACB6RMR2</accession>
<comment type="caution">
    <text evidence="1">The sequence shown here is derived from an EMBL/GenBank/DDBJ whole genome shotgun (WGS) entry which is preliminary data.</text>
</comment>
<gene>
    <name evidence="1" type="ORF">BU25DRAFT_204281</name>
</gene>